<keyword evidence="7" id="KW-0010">Activator</keyword>
<sequence>MKEQHDILTGMLNCTEAASILLAMTTSLADENALKELLQKQGYKFAVTELGGDVSKSEFREKMTRSIIGACLNCGVISKTAQEIHAVLHAAADAKSGYSQNLLQANISCKVAIVRGNGWVAVTFYGDSAAHYITNHKRMGFGIMHI</sequence>
<evidence type="ECO:0000256" key="6">
    <source>
        <dbReference type="ARBA" id="ARBA00023015"/>
    </source>
</evidence>
<keyword evidence="5" id="KW-0694">RNA-binding</keyword>
<evidence type="ECO:0000256" key="4">
    <source>
        <dbReference type="ARBA" id="ARBA00019377"/>
    </source>
</evidence>
<accession>A0A7X2XGP0</accession>
<dbReference type="CDD" id="cd11640">
    <property type="entry name" value="HutP"/>
    <property type="match status" value="1"/>
</dbReference>
<dbReference type="InterPro" id="IPR036482">
    <property type="entry name" value="Regulatory_HutP_sf"/>
</dbReference>
<evidence type="ECO:0000256" key="5">
    <source>
        <dbReference type="ARBA" id="ARBA00022884"/>
    </source>
</evidence>
<dbReference type="RefSeq" id="WP_155164042.1">
    <property type="nucleotide sequence ID" value="NZ_JAXUJR010000008.1"/>
</dbReference>
<keyword evidence="6" id="KW-0805">Transcription regulation</keyword>
<reference evidence="11 12" key="1">
    <citation type="journal article" date="2019" name="Nat. Med.">
        <title>A library of human gut bacterial isolates paired with longitudinal multiomics data enables mechanistic microbiome research.</title>
        <authorList>
            <person name="Poyet M."/>
            <person name="Groussin M."/>
            <person name="Gibbons S.M."/>
            <person name="Avila-Pacheco J."/>
            <person name="Jiang X."/>
            <person name="Kearney S.M."/>
            <person name="Perrotta A.R."/>
            <person name="Berdy B."/>
            <person name="Zhao S."/>
            <person name="Lieberman T.D."/>
            <person name="Swanson P.K."/>
            <person name="Smith M."/>
            <person name="Roesemann S."/>
            <person name="Alexander J.E."/>
            <person name="Rich S.A."/>
            <person name="Livny J."/>
            <person name="Vlamakis H."/>
            <person name="Clish C."/>
            <person name="Bullock K."/>
            <person name="Deik A."/>
            <person name="Scott J."/>
            <person name="Pierce K.A."/>
            <person name="Xavier R.J."/>
            <person name="Alm E.J."/>
        </authorList>
    </citation>
    <scope>NUCLEOTIDE SEQUENCE [LARGE SCALE GENOMIC DNA]</scope>
    <source>
        <strain evidence="9 12">BIOML-A13</strain>
        <strain evidence="10 11">BIOML-A3</strain>
    </source>
</reference>
<proteinExistence type="inferred from homology"/>
<dbReference type="EMBL" id="WNBW01000004">
    <property type="protein sequence ID" value="MTU04144.1"/>
    <property type="molecule type" value="Genomic_DNA"/>
</dbReference>
<name>A0A7X2XGP0_9FIRM</name>
<dbReference type="OrthoDB" id="1724774at2"/>
<comment type="caution">
    <text evidence="9">The sequence shown here is derived from an EMBL/GenBank/DDBJ whole genome shotgun (WGS) entry which is preliminary data.</text>
</comment>
<keyword evidence="8" id="KW-0804">Transcription</keyword>
<protein>
    <recommendedName>
        <fullName evidence="4">Hut operon positive regulatory protein</fullName>
    </recommendedName>
</protein>
<evidence type="ECO:0000256" key="3">
    <source>
        <dbReference type="ARBA" id="ARBA00011643"/>
    </source>
</evidence>
<evidence type="ECO:0000256" key="8">
    <source>
        <dbReference type="ARBA" id="ARBA00023163"/>
    </source>
</evidence>
<evidence type="ECO:0000256" key="1">
    <source>
        <dbReference type="ARBA" id="ARBA00002945"/>
    </source>
</evidence>
<evidence type="ECO:0000256" key="7">
    <source>
        <dbReference type="ARBA" id="ARBA00023159"/>
    </source>
</evidence>
<evidence type="ECO:0000313" key="12">
    <source>
        <dbReference type="Proteomes" id="UP000484547"/>
    </source>
</evidence>
<dbReference type="Pfam" id="PF09021">
    <property type="entry name" value="HutP"/>
    <property type="match status" value="1"/>
</dbReference>
<dbReference type="SUPFAM" id="SSF111064">
    <property type="entry name" value="Hut operon positive regulatory protein HutP"/>
    <property type="match status" value="1"/>
</dbReference>
<comment type="subunit">
    <text evidence="3">Homohexamer.</text>
</comment>
<comment type="similarity">
    <text evidence="2">Belongs to the HutP family.</text>
</comment>
<organism evidence="9 12">
    <name type="scientific">Phascolarctobacterium faecium</name>
    <dbReference type="NCBI Taxonomy" id="33025"/>
    <lineage>
        <taxon>Bacteria</taxon>
        <taxon>Bacillati</taxon>
        <taxon>Bacillota</taxon>
        <taxon>Negativicutes</taxon>
        <taxon>Acidaminococcales</taxon>
        <taxon>Acidaminococcaceae</taxon>
        <taxon>Phascolarctobacterium</taxon>
    </lineage>
</organism>
<dbReference type="Proteomes" id="UP000484547">
    <property type="component" value="Unassembled WGS sequence"/>
</dbReference>
<evidence type="ECO:0000313" key="10">
    <source>
        <dbReference type="EMBL" id="MTU04144.1"/>
    </source>
</evidence>
<evidence type="ECO:0000256" key="2">
    <source>
        <dbReference type="ARBA" id="ARBA00009992"/>
    </source>
</evidence>
<dbReference type="Gene3D" id="3.40.1510.10">
    <property type="entry name" value="Hut operon regulatory protein HutP"/>
    <property type="match status" value="1"/>
</dbReference>
<comment type="function">
    <text evidence="1">Antiterminator that binds to cis-acting regulatory sequences on the mRNA in the presence of histidine, thereby suppressing transcription termination and activating the hut operon for histidine utilization.</text>
</comment>
<dbReference type="GO" id="GO:0003723">
    <property type="term" value="F:RNA binding"/>
    <property type="evidence" value="ECO:0007669"/>
    <property type="project" value="UniProtKB-KW"/>
</dbReference>
<dbReference type="InterPro" id="IPR015111">
    <property type="entry name" value="Regulatory_HutP"/>
</dbReference>
<gene>
    <name evidence="9" type="ORF">GMD11_07375</name>
    <name evidence="10" type="ORF">GMD18_07030</name>
</gene>
<evidence type="ECO:0000313" key="9">
    <source>
        <dbReference type="EMBL" id="MTT76080.1"/>
    </source>
</evidence>
<dbReference type="EMBL" id="WNBM01000004">
    <property type="protein sequence ID" value="MTT76080.1"/>
    <property type="molecule type" value="Genomic_DNA"/>
</dbReference>
<dbReference type="AlphaFoldDB" id="A0A7X2XGP0"/>
<evidence type="ECO:0000313" key="11">
    <source>
        <dbReference type="Proteomes" id="UP000443070"/>
    </source>
</evidence>
<keyword evidence="11" id="KW-1185">Reference proteome</keyword>
<dbReference type="Proteomes" id="UP000443070">
    <property type="component" value="Unassembled WGS sequence"/>
</dbReference>